<evidence type="ECO:0000256" key="5">
    <source>
        <dbReference type="ARBA" id="ARBA00022840"/>
    </source>
</evidence>
<keyword evidence="5" id="KW-0067">ATP-binding</keyword>
<dbReference type="EMBL" id="AP014836">
    <property type="protein sequence ID" value="BAW80580.1"/>
    <property type="molecule type" value="Genomic_DNA"/>
</dbReference>
<feature type="domain" description="Glutamine amidotransferase type-2" evidence="9">
    <location>
        <begin position="91"/>
        <end position="138"/>
    </location>
</feature>
<feature type="domain" description="Asparagine synthetase" evidence="8">
    <location>
        <begin position="219"/>
        <end position="602"/>
    </location>
</feature>
<dbReference type="OrthoDB" id="9763290at2"/>
<evidence type="ECO:0000313" key="11">
    <source>
        <dbReference type="Proteomes" id="UP000243679"/>
    </source>
</evidence>
<gene>
    <name evidence="10" type="ORF">TAO_1210</name>
</gene>
<protein>
    <recommendedName>
        <fullName evidence="3">asparagine synthase (glutamine-hydrolyzing)</fullName>
        <ecNumber evidence="3">6.3.5.4</ecNumber>
    </recommendedName>
</protein>
<dbReference type="Proteomes" id="UP000243679">
    <property type="component" value="Chromosome"/>
</dbReference>
<dbReference type="KEGG" id="ntt:TAO_1210"/>
<evidence type="ECO:0000259" key="9">
    <source>
        <dbReference type="Pfam" id="PF13537"/>
    </source>
</evidence>
<dbReference type="InterPro" id="IPR014729">
    <property type="entry name" value="Rossmann-like_a/b/a_fold"/>
</dbReference>
<dbReference type="EC" id="6.3.5.4" evidence="3"/>
<evidence type="ECO:0000259" key="8">
    <source>
        <dbReference type="Pfam" id="PF00733"/>
    </source>
</evidence>
<dbReference type="GO" id="GO:0004066">
    <property type="term" value="F:asparagine synthase (glutamine-hydrolyzing) activity"/>
    <property type="evidence" value="ECO:0007669"/>
    <property type="project" value="UniProtKB-EC"/>
</dbReference>
<comment type="similarity">
    <text evidence="2">Belongs to the asparagine synthetase family.</text>
</comment>
<dbReference type="InterPro" id="IPR051786">
    <property type="entry name" value="ASN_synthetase/amidase"/>
</dbReference>
<name>A0A1Q2SN72_9GAMM</name>
<dbReference type="InterPro" id="IPR001962">
    <property type="entry name" value="Asn_synthase"/>
</dbReference>
<accession>A0A1Q2SN72</accession>
<reference evidence="10 11" key="1">
    <citation type="journal article" date="2017" name="ISME J.">
        <title>An acid-tolerant ammonia-oxidizing ?-proteobacterium from soil.</title>
        <authorList>
            <person name="Hayatsu M."/>
            <person name="Tago K."/>
            <person name="Uchiyama I."/>
            <person name="Toyoda A."/>
            <person name="Wang Y."/>
            <person name="Shimomura Y."/>
            <person name="Okubo T."/>
            <person name="Kurisu F."/>
            <person name="Hirono Y."/>
            <person name="Nonaka K."/>
            <person name="Akiyama H."/>
            <person name="Itoh T."/>
            <person name="Takami H."/>
        </authorList>
    </citation>
    <scope>NUCLEOTIDE SEQUENCE [LARGE SCALE GENOMIC DNA]</scope>
    <source>
        <strain evidence="10 11">TAO100</strain>
    </source>
</reference>
<dbReference type="SUPFAM" id="SSF52402">
    <property type="entry name" value="Adenine nucleotide alpha hydrolases-like"/>
    <property type="match status" value="1"/>
</dbReference>
<organism evidence="10 11">
    <name type="scientific">Candidatus Nitrosoglobus terrae</name>
    <dbReference type="NCBI Taxonomy" id="1630141"/>
    <lineage>
        <taxon>Bacteria</taxon>
        <taxon>Pseudomonadati</taxon>
        <taxon>Pseudomonadota</taxon>
        <taxon>Gammaproteobacteria</taxon>
        <taxon>Chromatiales</taxon>
        <taxon>Chromatiaceae</taxon>
        <taxon>Candidatus Nitrosoglobus</taxon>
    </lineage>
</organism>
<dbReference type="Pfam" id="PF13537">
    <property type="entry name" value="GATase_7"/>
    <property type="match status" value="1"/>
</dbReference>
<comment type="pathway">
    <text evidence="1">Amino-acid biosynthesis; L-asparagine biosynthesis; L-asparagine from L-aspartate (L-Gln route): step 1/1.</text>
</comment>
<dbReference type="Pfam" id="PF00733">
    <property type="entry name" value="Asn_synthase"/>
    <property type="match status" value="1"/>
</dbReference>
<evidence type="ECO:0000256" key="2">
    <source>
        <dbReference type="ARBA" id="ARBA00005752"/>
    </source>
</evidence>
<evidence type="ECO:0000256" key="3">
    <source>
        <dbReference type="ARBA" id="ARBA00012737"/>
    </source>
</evidence>
<dbReference type="PANTHER" id="PTHR43284:SF1">
    <property type="entry name" value="ASPARAGINE SYNTHETASE"/>
    <property type="match status" value="1"/>
</dbReference>
<evidence type="ECO:0000256" key="6">
    <source>
        <dbReference type="ARBA" id="ARBA00048741"/>
    </source>
</evidence>
<keyword evidence="4" id="KW-0547">Nucleotide-binding</keyword>
<evidence type="ECO:0000313" key="10">
    <source>
        <dbReference type="EMBL" id="BAW80580.1"/>
    </source>
</evidence>
<dbReference type="InterPro" id="IPR006426">
    <property type="entry name" value="Asn_synth_AEB"/>
</dbReference>
<dbReference type="GO" id="GO:0005829">
    <property type="term" value="C:cytosol"/>
    <property type="evidence" value="ECO:0007669"/>
    <property type="project" value="TreeGrafter"/>
</dbReference>
<dbReference type="CDD" id="cd01991">
    <property type="entry name" value="Asn_synthase_B_C"/>
    <property type="match status" value="1"/>
</dbReference>
<dbReference type="GO" id="GO:0006529">
    <property type="term" value="P:asparagine biosynthetic process"/>
    <property type="evidence" value="ECO:0007669"/>
    <property type="project" value="InterPro"/>
</dbReference>
<dbReference type="RefSeq" id="WP_096527109.1">
    <property type="nucleotide sequence ID" value="NZ_AP014836.1"/>
</dbReference>
<dbReference type="PANTHER" id="PTHR43284">
    <property type="entry name" value="ASPARAGINE SYNTHETASE (GLUTAMINE-HYDROLYZING)"/>
    <property type="match status" value="1"/>
</dbReference>
<dbReference type="InterPro" id="IPR029055">
    <property type="entry name" value="Ntn_hydrolases_N"/>
</dbReference>
<dbReference type="AlphaFoldDB" id="A0A1Q2SN72"/>
<feature type="site" description="Important for beta-aspartyl-AMP intermediate formation" evidence="7">
    <location>
        <position position="343"/>
    </location>
</feature>
<evidence type="ECO:0000256" key="1">
    <source>
        <dbReference type="ARBA" id="ARBA00005187"/>
    </source>
</evidence>
<dbReference type="Gene3D" id="3.60.20.10">
    <property type="entry name" value="Glutamine Phosphoribosylpyrophosphate, subunit 1, domain 1"/>
    <property type="match status" value="1"/>
</dbReference>
<dbReference type="GO" id="GO:0005524">
    <property type="term" value="F:ATP binding"/>
    <property type="evidence" value="ECO:0007669"/>
    <property type="project" value="UniProtKB-KW"/>
</dbReference>
<evidence type="ECO:0000256" key="4">
    <source>
        <dbReference type="ARBA" id="ARBA00022741"/>
    </source>
</evidence>
<proteinExistence type="inferred from homology"/>
<dbReference type="Gene3D" id="3.40.50.620">
    <property type="entry name" value="HUPs"/>
    <property type="match status" value="1"/>
</dbReference>
<evidence type="ECO:0000256" key="7">
    <source>
        <dbReference type="PIRSR" id="PIRSR001589-3"/>
    </source>
</evidence>
<dbReference type="PIRSF" id="PIRSF001589">
    <property type="entry name" value="Asn_synthetase_glu-h"/>
    <property type="match status" value="1"/>
</dbReference>
<keyword evidence="11" id="KW-1185">Reference proteome</keyword>
<sequence>MRGLWGWFQYNPGSEEIGRCLLSIMAQENLASSPVFVNHSIAVTGHHPDRLLIREQEGVIAVVVGNARWNDDPLNEDMLQGLVSRFRRDRLEMLAQLKGAFALAILDSTENEALLAVDRYGAYALCYSEMNGSLVFGPTPAEVVAHPAIITEIDSQSIFDYAYFHIIPAPKTIYQKVWRLPPGQALHYRRGVIEAKPYWRYVFHEQARQPPLAELKETFRDTLCQAVTRSVQGNKSVGAFLSGGTDSSTVTGLLGKALDQPARTYSIGFAADGYDETHYARITANHFGTDHHEYYVTPQDIITAIPKITRAYGQPFGNASAVPTFFCAQLAKEDGIDCLLGGDGGDELFGGNTRYAKQWILSLYEQIPKMLRRGLIEPIIKVPQAQRLPIIAKLQRYIERAAVPMPNRMESYNLINRIGSEQIFSGNFLTSINQDSPLQHLISLYQGVVAKSLINRMLGYDLRITLADNDLPKVVGMCSAAGVDVAFPMLDDAVGDFAASLPSNFKVKRTQLRYFFKEALRGFLPDAVIAKHKHGFGLPVGVWLKDYQPLYELVGDSLMSLRGRGFIQPALIDDLIGPRLHEHAAYYGTLSWVLMILEQWLQEEESTRLAQQKSLESLSIYKAKNG</sequence>
<comment type="catalytic activity">
    <reaction evidence="6">
        <text>L-aspartate + L-glutamine + ATP + H2O = L-asparagine + L-glutamate + AMP + diphosphate + H(+)</text>
        <dbReference type="Rhea" id="RHEA:12228"/>
        <dbReference type="ChEBI" id="CHEBI:15377"/>
        <dbReference type="ChEBI" id="CHEBI:15378"/>
        <dbReference type="ChEBI" id="CHEBI:29985"/>
        <dbReference type="ChEBI" id="CHEBI:29991"/>
        <dbReference type="ChEBI" id="CHEBI:30616"/>
        <dbReference type="ChEBI" id="CHEBI:33019"/>
        <dbReference type="ChEBI" id="CHEBI:58048"/>
        <dbReference type="ChEBI" id="CHEBI:58359"/>
        <dbReference type="ChEBI" id="CHEBI:456215"/>
        <dbReference type="EC" id="6.3.5.4"/>
    </reaction>
</comment>
<dbReference type="SUPFAM" id="SSF56235">
    <property type="entry name" value="N-terminal nucleophile aminohydrolases (Ntn hydrolases)"/>
    <property type="match status" value="1"/>
</dbReference>
<dbReference type="InterPro" id="IPR017932">
    <property type="entry name" value="GATase_2_dom"/>
</dbReference>